<evidence type="ECO:0000256" key="1">
    <source>
        <dbReference type="ARBA" id="ARBA00022630"/>
    </source>
</evidence>
<dbReference type="InterPro" id="IPR050097">
    <property type="entry name" value="Ferredoxin-NADP_redctase_2"/>
</dbReference>
<dbReference type="PANTHER" id="PTHR48105">
    <property type="entry name" value="THIOREDOXIN REDUCTASE 1-RELATED-RELATED"/>
    <property type="match status" value="1"/>
</dbReference>
<evidence type="ECO:0000313" key="4">
    <source>
        <dbReference type="EMBL" id="MFC3199994.1"/>
    </source>
</evidence>
<dbReference type="InterPro" id="IPR023753">
    <property type="entry name" value="FAD/NAD-binding_dom"/>
</dbReference>
<dbReference type="Pfam" id="PF07992">
    <property type="entry name" value="Pyr_redox_2"/>
    <property type="match status" value="1"/>
</dbReference>
<evidence type="ECO:0000313" key="5">
    <source>
        <dbReference type="Proteomes" id="UP001595526"/>
    </source>
</evidence>
<keyword evidence="1" id="KW-0285">Flavoprotein</keyword>
<evidence type="ECO:0000256" key="2">
    <source>
        <dbReference type="ARBA" id="ARBA00023002"/>
    </source>
</evidence>
<dbReference type="InterPro" id="IPR036188">
    <property type="entry name" value="FAD/NAD-bd_sf"/>
</dbReference>
<feature type="domain" description="FAD/NAD(P)-binding" evidence="3">
    <location>
        <begin position="8"/>
        <end position="284"/>
    </location>
</feature>
<dbReference type="SUPFAM" id="SSF51905">
    <property type="entry name" value="FAD/NAD(P)-binding domain"/>
    <property type="match status" value="1"/>
</dbReference>
<dbReference type="Gene3D" id="3.50.50.60">
    <property type="entry name" value="FAD/NAD(P)-binding domain"/>
    <property type="match status" value="2"/>
</dbReference>
<evidence type="ECO:0000259" key="3">
    <source>
        <dbReference type="Pfam" id="PF07992"/>
    </source>
</evidence>
<comment type="caution">
    <text evidence="4">The sequence shown here is derived from an EMBL/GenBank/DDBJ whole genome shotgun (WGS) entry which is preliminary data.</text>
</comment>
<dbReference type="PRINTS" id="PR00368">
    <property type="entry name" value="FADPNR"/>
</dbReference>
<dbReference type="EMBL" id="JBHRTA010000062">
    <property type="protein sequence ID" value="MFC3199994.1"/>
    <property type="molecule type" value="Genomic_DNA"/>
</dbReference>
<accession>A0ABV7JTA8</accession>
<reference evidence="5" key="1">
    <citation type="journal article" date="2019" name="Int. J. Syst. Evol. Microbiol.">
        <title>The Global Catalogue of Microorganisms (GCM) 10K type strain sequencing project: providing services to taxonomists for standard genome sequencing and annotation.</title>
        <authorList>
            <consortium name="The Broad Institute Genomics Platform"/>
            <consortium name="The Broad Institute Genome Sequencing Center for Infectious Disease"/>
            <person name="Wu L."/>
            <person name="Ma J."/>
        </authorList>
    </citation>
    <scope>NUCLEOTIDE SEQUENCE [LARGE SCALE GENOMIC DNA]</scope>
    <source>
        <strain evidence="5">KCTC 52416</strain>
    </source>
</reference>
<sequence>MVNNLSADVIIIGGSFAGLSAALALARSGRSVAVFDNDDACNKSSEKAYNILTNDGLSPQEIKSKAIKNVMNYKSASFYTKTVSRIAEGDPLSIETVDGATYSSKAALLCTGMADIIPDIPGFADCWGKSIIHCPYCHAYERQARHVSMFGHTEEDIVLAGLLKTWNKDVTLLTNGHPVLAEQHELLQKQQITIKTQSISALCHNDGQLRAVAFDDGTSFEVKDIFVNPAAVQRSSIGESAGCELLENQLIKIDDFHRTTVTGVYAAGDCCTSFRTISIAIASGTKAGIFIHQDLHKMHLKKLLSRK</sequence>
<keyword evidence="2" id="KW-0560">Oxidoreductase</keyword>
<dbReference type="Proteomes" id="UP001595526">
    <property type="component" value="Unassembled WGS sequence"/>
</dbReference>
<protein>
    <submittedName>
        <fullName evidence="4">NAD(P)/FAD-dependent oxidoreductase</fullName>
    </submittedName>
</protein>
<dbReference type="PRINTS" id="PR00469">
    <property type="entry name" value="PNDRDTASEII"/>
</dbReference>
<keyword evidence="5" id="KW-1185">Reference proteome</keyword>
<proteinExistence type="predicted"/>
<gene>
    <name evidence="4" type="ORF">ACFOET_20405</name>
</gene>
<dbReference type="RefSeq" id="WP_379026154.1">
    <property type="nucleotide sequence ID" value="NZ_JBHRTA010000062.1"/>
</dbReference>
<name>A0ABV7JTA8_9SPHI</name>
<organism evidence="4 5">
    <name type="scientific">Parapedobacter deserti</name>
    <dbReference type="NCBI Taxonomy" id="1912957"/>
    <lineage>
        <taxon>Bacteria</taxon>
        <taxon>Pseudomonadati</taxon>
        <taxon>Bacteroidota</taxon>
        <taxon>Sphingobacteriia</taxon>
        <taxon>Sphingobacteriales</taxon>
        <taxon>Sphingobacteriaceae</taxon>
        <taxon>Parapedobacter</taxon>
    </lineage>
</organism>